<dbReference type="AlphaFoldDB" id="A0A6J4SFS9"/>
<evidence type="ECO:0000313" key="3">
    <source>
        <dbReference type="EMBL" id="CAA9497858.1"/>
    </source>
</evidence>
<dbReference type="EMBL" id="CADCVN010000695">
    <property type="protein sequence ID" value="CAA9497858.1"/>
    <property type="molecule type" value="Genomic_DNA"/>
</dbReference>
<dbReference type="PANTHER" id="PTHR34136:SF1">
    <property type="entry name" value="UDP-N-ACETYL-D-MANNOSAMINURONIC ACID TRANSFERASE"/>
    <property type="match status" value="1"/>
</dbReference>
<accession>A0A6J4SFS9</accession>
<protein>
    <submittedName>
        <fullName evidence="3">Exopolysaccharide biosynthesis protein, WecB/TagA/CpsF family</fullName>
    </submittedName>
</protein>
<gene>
    <name evidence="3" type="ORF">AVDCRST_MAG96-1816</name>
</gene>
<dbReference type="PANTHER" id="PTHR34136">
    <property type="match status" value="1"/>
</dbReference>
<dbReference type="CDD" id="cd06533">
    <property type="entry name" value="Glyco_transf_WecG_TagA"/>
    <property type="match status" value="1"/>
</dbReference>
<reference evidence="3" key="1">
    <citation type="submission" date="2020-02" db="EMBL/GenBank/DDBJ databases">
        <authorList>
            <person name="Meier V. D."/>
        </authorList>
    </citation>
    <scope>NUCLEOTIDE SEQUENCE</scope>
    <source>
        <strain evidence="3">AVDCRST_MAG96</strain>
    </source>
</reference>
<sequence length="315" mass="35510">MEERGTLIMLDAGKQTIFNVPLDTVVMNTEKPNSLAGNPSAPIEAILPIDEGKQNVLGVRVDAVDYEAAVNKIITAAQQQKKLSVSALAVHGVMTGVLDETHRYRLNRLDLVCPDGQPVRWALNWLYKTKLPDRVCGPVLMLRVCERAAQEGLPIYLYGSRPDVLETLSKNLCDRFPKLIIAGSQPSKFRQVSSQEKQEIADEIRKSGAAITFVGLGCPRQEVWVYEYSEQLGMPALAVGAAFDFHAGNLSLAPELLQKWGLEWFYRLIQEPTRLWKRYIFLNPLYVSLFTLQFLKIVYFDPTKATPPEQERRYG</sequence>
<evidence type="ECO:0000256" key="2">
    <source>
        <dbReference type="ARBA" id="ARBA00022679"/>
    </source>
</evidence>
<dbReference type="NCBIfam" id="TIGR00696">
    <property type="entry name" value="wecG_tagA_cpsF"/>
    <property type="match status" value="1"/>
</dbReference>
<keyword evidence="1" id="KW-0328">Glycosyltransferase</keyword>
<evidence type="ECO:0000256" key="1">
    <source>
        <dbReference type="ARBA" id="ARBA00022676"/>
    </source>
</evidence>
<dbReference type="Pfam" id="PF03808">
    <property type="entry name" value="Glyco_tran_WecG"/>
    <property type="match status" value="1"/>
</dbReference>
<organism evidence="3">
    <name type="scientific">uncultured Segetibacter sp</name>
    <dbReference type="NCBI Taxonomy" id="481133"/>
    <lineage>
        <taxon>Bacteria</taxon>
        <taxon>Pseudomonadati</taxon>
        <taxon>Bacteroidota</taxon>
        <taxon>Chitinophagia</taxon>
        <taxon>Chitinophagales</taxon>
        <taxon>Chitinophagaceae</taxon>
        <taxon>Segetibacter</taxon>
        <taxon>environmental samples</taxon>
    </lineage>
</organism>
<keyword evidence="2" id="KW-0808">Transferase</keyword>
<dbReference type="InterPro" id="IPR004629">
    <property type="entry name" value="WecG_TagA_CpsF"/>
</dbReference>
<name>A0A6J4SFS9_9BACT</name>
<proteinExistence type="predicted"/>
<dbReference type="GO" id="GO:0016758">
    <property type="term" value="F:hexosyltransferase activity"/>
    <property type="evidence" value="ECO:0007669"/>
    <property type="project" value="TreeGrafter"/>
</dbReference>